<keyword evidence="15" id="KW-0067">ATP-binding</keyword>
<dbReference type="InterPro" id="IPR001245">
    <property type="entry name" value="Ser-Thr/Tyr_kinase_cat_dom"/>
</dbReference>
<evidence type="ECO:0000313" key="24">
    <source>
        <dbReference type="EMBL" id="KAA8521150.1"/>
    </source>
</evidence>
<accession>A0A5J4ZRU9</accession>
<dbReference type="EMBL" id="CM018048">
    <property type="protein sequence ID" value="KAA8521150.1"/>
    <property type="molecule type" value="Genomic_DNA"/>
</dbReference>
<evidence type="ECO:0000256" key="21">
    <source>
        <dbReference type="ARBA" id="ARBA00048679"/>
    </source>
</evidence>
<comment type="catalytic activity">
    <reaction evidence="21">
        <text>L-seryl-[protein] + ATP = O-phospho-L-seryl-[protein] + ADP + H(+)</text>
        <dbReference type="Rhea" id="RHEA:17989"/>
        <dbReference type="Rhea" id="RHEA-COMP:9863"/>
        <dbReference type="Rhea" id="RHEA-COMP:11604"/>
        <dbReference type="ChEBI" id="CHEBI:15378"/>
        <dbReference type="ChEBI" id="CHEBI:29999"/>
        <dbReference type="ChEBI" id="CHEBI:30616"/>
        <dbReference type="ChEBI" id="CHEBI:83421"/>
        <dbReference type="ChEBI" id="CHEBI:456216"/>
        <dbReference type="EC" id="2.7.11.1"/>
    </reaction>
</comment>
<evidence type="ECO:0000256" key="10">
    <source>
        <dbReference type="ARBA" id="ARBA00022692"/>
    </source>
</evidence>
<keyword evidence="18" id="KW-0675">Receptor</keyword>
<dbReference type="GO" id="GO:0005524">
    <property type="term" value="F:ATP binding"/>
    <property type="evidence" value="ECO:0007669"/>
    <property type="project" value="UniProtKB-KW"/>
</dbReference>
<dbReference type="InterPro" id="IPR032675">
    <property type="entry name" value="LRR_dom_sf"/>
</dbReference>
<evidence type="ECO:0000256" key="11">
    <source>
        <dbReference type="ARBA" id="ARBA00022729"/>
    </source>
</evidence>
<dbReference type="InterPro" id="IPR051809">
    <property type="entry name" value="Plant_receptor-like_S/T_kinase"/>
</dbReference>
<dbReference type="GO" id="GO:0004674">
    <property type="term" value="F:protein serine/threonine kinase activity"/>
    <property type="evidence" value="ECO:0007669"/>
    <property type="project" value="UniProtKB-KW"/>
</dbReference>
<dbReference type="SUPFAM" id="SSF52058">
    <property type="entry name" value="L domain-like"/>
    <property type="match status" value="1"/>
</dbReference>
<evidence type="ECO:0000256" key="17">
    <source>
        <dbReference type="ARBA" id="ARBA00023136"/>
    </source>
</evidence>
<proteinExistence type="inferred from homology"/>
<keyword evidence="16 22" id="KW-1133">Transmembrane helix</keyword>
<feature type="transmembrane region" description="Helical" evidence="22">
    <location>
        <begin position="664"/>
        <end position="687"/>
    </location>
</feature>
<keyword evidence="10 22" id="KW-0812">Transmembrane</keyword>
<organism evidence="24 25">
    <name type="scientific">Nyssa sinensis</name>
    <dbReference type="NCBI Taxonomy" id="561372"/>
    <lineage>
        <taxon>Eukaryota</taxon>
        <taxon>Viridiplantae</taxon>
        <taxon>Streptophyta</taxon>
        <taxon>Embryophyta</taxon>
        <taxon>Tracheophyta</taxon>
        <taxon>Spermatophyta</taxon>
        <taxon>Magnoliopsida</taxon>
        <taxon>eudicotyledons</taxon>
        <taxon>Gunneridae</taxon>
        <taxon>Pentapetalae</taxon>
        <taxon>asterids</taxon>
        <taxon>Cornales</taxon>
        <taxon>Nyssaceae</taxon>
        <taxon>Nyssa</taxon>
    </lineage>
</organism>
<dbReference type="SMART" id="SM00369">
    <property type="entry name" value="LRR_TYP"/>
    <property type="match status" value="9"/>
</dbReference>
<dbReference type="FunFam" id="3.80.10.10:FF:000275">
    <property type="entry name" value="Leucine-rich repeat receptor-like protein kinase"/>
    <property type="match status" value="1"/>
</dbReference>
<comment type="subcellular location">
    <subcellularLocation>
        <location evidence="1">Cell membrane</location>
        <topology evidence="1">Single-pass type I membrane protein</topology>
    </subcellularLocation>
</comment>
<dbReference type="FunFam" id="3.80.10.10:FF:000288">
    <property type="entry name" value="LRR receptor-like serine/threonine-protein kinase EFR"/>
    <property type="match status" value="1"/>
</dbReference>
<dbReference type="Gene3D" id="1.10.510.10">
    <property type="entry name" value="Transferase(Phosphotransferase) domain 1"/>
    <property type="match status" value="1"/>
</dbReference>
<dbReference type="Gene3D" id="3.30.200.20">
    <property type="entry name" value="Phosphorylase Kinase, domain 1"/>
    <property type="match status" value="1"/>
</dbReference>
<keyword evidence="8" id="KW-0433">Leucine-rich repeat</keyword>
<evidence type="ECO:0000256" key="1">
    <source>
        <dbReference type="ARBA" id="ARBA00004251"/>
    </source>
</evidence>
<evidence type="ECO:0000256" key="22">
    <source>
        <dbReference type="SAM" id="Phobius"/>
    </source>
</evidence>
<evidence type="ECO:0000256" key="19">
    <source>
        <dbReference type="ARBA" id="ARBA00023180"/>
    </source>
</evidence>
<dbReference type="InterPro" id="IPR055414">
    <property type="entry name" value="LRR_R13L4/SHOC2-like"/>
</dbReference>
<evidence type="ECO:0000256" key="5">
    <source>
        <dbReference type="ARBA" id="ARBA00022475"/>
    </source>
</evidence>
<keyword evidence="19" id="KW-0325">Glycoprotein</keyword>
<dbReference type="Pfam" id="PF07714">
    <property type="entry name" value="PK_Tyr_Ser-Thr"/>
    <property type="match status" value="1"/>
</dbReference>
<dbReference type="SUPFAM" id="SSF52047">
    <property type="entry name" value="RNI-like"/>
    <property type="match status" value="1"/>
</dbReference>
<keyword evidence="14" id="KW-0418">Kinase</keyword>
<dbReference type="FunFam" id="3.80.10.10:FF:001158">
    <property type="entry name" value="Leucine-rich repeat protein kinase family protein"/>
    <property type="match status" value="1"/>
</dbReference>
<dbReference type="InterPro" id="IPR011009">
    <property type="entry name" value="Kinase-like_dom_sf"/>
</dbReference>
<keyword evidence="12" id="KW-0677">Repeat</keyword>
<dbReference type="Pfam" id="PF08263">
    <property type="entry name" value="LRRNT_2"/>
    <property type="match status" value="1"/>
</dbReference>
<evidence type="ECO:0000313" key="25">
    <source>
        <dbReference type="Proteomes" id="UP000325577"/>
    </source>
</evidence>
<evidence type="ECO:0000256" key="12">
    <source>
        <dbReference type="ARBA" id="ARBA00022737"/>
    </source>
</evidence>
<dbReference type="GO" id="GO:0006952">
    <property type="term" value="P:defense response"/>
    <property type="evidence" value="ECO:0007669"/>
    <property type="project" value="UniProtKB-ARBA"/>
</dbReference>
<comment type="similarity">
    <text evidence="2">Belongs to the protein kinase superfamily. Ser/Thr protein kinase family.</text>
</comment>
<dbReference type="PROSITE" id="PS00108">
    <property type="entry name" value="PROTEIN_KINASE_ST"/>
    <property type="match status" value="1"/>
</dbReference>
<dbReference type="Gene3D" id="3.80.10.10">
    <property type="entry name" value="Ribonuclease Inhibitor"/>
    <property type="match status" value="3"/>
</dbReference>
<dbReference type="FunFam" id="1.10.510.10:FF:000358">
    <property type="entry name" value="Putative leucine-rich repeat receptor-like serine/threonine-protein kinase"/>
    <property type="match status" value="1"/>
</dbReference>
<evidence type="ECO:0000256" key="3">
    <source>
        <dbReference type="ARBA" id="ARBA00009592"/>
    </source>
</evidence>
<evidence type="ECO:0000256" key="7">
    <source>
        <dbReference type="ARBA" id="ARBA00022553"/>
    </source>
</evidence>
<evidence type="ECO:0000256" key="9">
    <source>
        <dbReference type="ARBA" id="ARBA00022679"/>
    </source>
</evidence>
<dbReference type="InterPro" id="IPR000719">
    <property type="entry name" value="Prot_kinase_dom"/>
</dbReference>
<dbReference type="Pfam" id="PF23598">
    <property type="entry name" value="LRR_14"/>
    <property type="match status" value="1"/>
</dbReference>
<dbReference type="FunFam" id="3.30.200.20:FF:000432">
    <property type="entry name" value="LRR receptor-like serine/threonine-protein kinase EFR"/>
    <property type="match status" value="1"/>
</dbReference>
<dbReference type="SUPFAM" id="SSF56112">
    <property type="entry name" value="Protein kinase-like (PK-like)"/>
    <property type="match status" value="1"/>
</dbReference>
<keyword evidence="17 22" id="KW-0472">Membrane</keyword>
<dbReference type="EC" id="2.7.11.1" evidence="4"/>
<feature type="domain" description="Protein kinase" evidence="23">
    <location>
        <begin position="722"/>
        <end position="1046"/>
    </location>
</feature>
<keyword evidence="6" id="KW-0723">Serine/threonine-protein kinase</keyword>
<gene>
    <name evidence="24" type="ORF">F0562_011823</name>
</gene>
<evidence type="ECO:0000259" key="23">
    <source>
        <dbReference type="PROSITE" id="PS50011"/>
    </source>
</evidence>
<evidence type="ECO:0000256" key="6">
    <source>
        <dbReference type="ARBA" id="ARBA00022527"/>
    </source>
</evidence>
<dbReference type="InterPro" id="IPR013210">
    <property type="entry name" value="LRR_N_plant-typ"/>
</dbReference>
<evidence type="ECO:0000256" key="14">
    <source>
        <dbReference type="ARBA" id="ARBA00022777"/>
    </source>
</evidence>
<protein>
    <recommendedName>
        <fullName evidence="4">non-specific serine/threonine protein kinase</fullName>
        <ecNumber evidence="4">2.7.11.1</ecNumber>
    </recommendedName>
</protein>
<dbReference type="PANTHER" id="PTHR27008">
    <property type="entry name" value="OS04G0122200 PROTEIN"/>
    <property type="match status" value="1"/>
</dbReference>
<comment type="catalytic activity">
    <reaction evidence="20">
        <text>L-threonyl-[protein] + ATP = O-phospho-L-threonyl-[protein] + ADP + H(+)</text>
        <dbReference type="Rhea" id="RHEA:46608"/>
        <dbReference type="Rhea" id="RHEA-COMP:11060"/>
        <dbReference type="Rhea" id="RHEA-COMP:11605"/>
        <dbReference type="ChEBI" id="CHEBI:15378"/>
        <dbReference type="ChEBI" id="CHEBI:30013"/>
        <dbReference type="ChEBI" id="CHEBI:30616"/>
        <dbReference type="ChEBI" id="CHEBI:61977"/>
        <dbReference type="ChEBI" id="CHEBI:456216"/>
        <dbReference type="EC" id="2.7.11.1"/>
    </reaction>
</comment>
<keyword evidence="5" id="KW-1003">Cell membrane</keyword>
<dbReference type="Pfam" id="PF00560">
    <property type="entry name" value="LRR_1"/>
    <property type="match status" value="8"/>
</dbReference>
<evidence type="ECO:0000256" key="13">
    <source>
        <dbReference type="ARBA" id="ARBA00022741"/>
    </source>
</evidence>
<feature type="transmembrane region" description="Helical" evidence="22">
    <location>
        <begin position="12"/>
        <end position="31"/>
    </location>
</feature>
<keyword evidence="9" id="KW-0808">Transferase</keyword>
<dbReference type="Proteomes" id="UP000325577">
    <property type="component" value="Linkage Group LG5"/>
</dbReference>
<evidence type="ECO:0000256" key="15">
    <source>
        <dbReference type="ARBA" id="ARBA00022840"/>
    </source>
</evidence>
<evidence type="ECO:0000256" key="4">
    <source>
        <dbReference type="ARBA" id="ARBA00012513"/>
    </source>
</evidence>
<keyword evidence="11" id="KW-0732">Signal</keyword>
<dbReference type="OrthoDB" id="676979at2759"/>
<dbReference type="SMART" id="SM00220">
    <property type="entry name" value="S_TKc"/>
    <property type="match status" value="1"/>
</dbReference>
<keyword evidence="13" id="KW-0547">Nucleotide-binding</keyword>
<evidence type="ECO:0000256" key="8">
    <source>
        <dbReference type="ARBA" id="ARBA00022614"/>
    </source>
</evidence>
<dbReference type="InterPro" id="IPR003591">
    <property type="entry name" value="Leu-rich_rpt_typical-subtyp"/>
</dbReference>
<dbReference type="AlphaFoldDB" id="A0A5J4ZRU9"/>
<reference evidence="24 25" key="1">
    <citation type="submission" date="2019-09" db="EMBL/GenBank/DDBJ databases">
        <title>A chromosome-level genome assembly of the Chinese tupelo Nyssa sinensis.</title>
        <authorList>
            <person name="Yang X."/>
            <person name="Kang M."/>
            <person name="Yang Y."/>
            <person name="Xiong H."/>
            <person name="Wang M."/>
            <person name="Zhang Z."/>
            <person name="Wang Z."/>
            <person name="Wu H."/>
            <person name="Ma T."/>
            <person name="Liu J."/>
            <person name="Xi Z."/>
        </authorList>
    </citation>
    <scope>NUCLEOTIDE SEQUENCE [LARGE SCALE GENOMIC DNA]</scope>
    <source>
        <strain evidence="24">J267</strain>
        <tissue evidence="24">Leaf</tissue>
    </source>
</reference>
<name>A0A5J4ZRU9_9ASTE</name>
<dbReference type="InterPro" id="IPR008271">
    <property type="entry name" value="Ser/Thr_kinase_AS"/>
</dbReference>
<dbReference type="GO" id="GO:0005886">
    <property type="term" value="C:plasma membrane"/>
    <property type="evidence" value="ECO:0007669"/>
    <property type="project" value="UniProtKB-SubCell"/>
</dbReference>
<dbReference type="InterPro" id="IPR001611">
    <property type="entry name" value="Leu-rich_rpt"/>
</dbReference>
<dbReference type="PROSITE" id="PS50011">
    <property type="entry name" value="PROTEIN_KINASE_DOM"/>
    <property type="match status" value="1"/>
</dbReference>
<keyword evidence="25" id="KW-1185">Reference proteome</keyword>
<dbReference type="PANTHER" id="PTHR27008:SF499">
    <property type="entry name" value="OS06G0581500 PROTEIN"/>
    <property type="match status" value="1"/>
</dbReference>
<dbReference type="GO" id="GO:0051707">
    <property type="term" value="P:response to other organism"/>
    <property type="evidence" value="ECO:0007669"/>
    <property type="project" value="UniProtKB-ARBA"/>
</dbReference>
<keyword evidence="7" id="KW-0597">Phosphoprotein</keyword>
<comment type="similarity">
    <text evidence="3">Belongs to the RLP family.</text>
</comment>
<evidence type="ECO:0000256" key="16">
    <source>
        <dbReference type="ARBA" id="ARBA00022989"/>
    </source>
</evidence>
<evidence type="ECO:0000256" key="18">
    <source>
        <dbReference type="ARBA" id="ARBA00023170"/>
    </source>
</evidence>
<evidence type="ECO:0000256" key="2">
    <source>
        <dbReference type="ARBA" id="ARBA00008684"/>
    </source>
</evidence>
<sequence>MEHSNNSFRLTSFTVFLTRILISIISIGSVMGTTVSFTNGTDHQALLAIRDHIQEDPFKVLSSWNYSIHFCNWHGVTCGLRHQRVTVLNLSSLELVGSMSPSIGDLTFLREIILENNRFHSSIPQEVGRLFRLQFLSLYNNSFQGEFPSNLTHCSDIRVIDVHKNNLEGKIPTELGSLSNLLELHLSGNHFTGKIPPSLGNLSTLHSLSLSENNLEGSIPLEFGQFSNLEFLELSINRLSGTIPPALFNISSIQYFRVAFNLLSGTFPPDLGFILSKLQMFLVGGNQFSGSIPASITNASGLVQFDIGMNAFTGSIPMNLGNLQNLQSLNFAGNMLGGSNETVDFSFFTSLANCTNLRILHLNNNSFKGVLPDSIGNLSNKLISLRLDENYISGRIPEGIGNLVKLQNLALNKNMLTGSIPDSIGRLMKLQGLDISRNKFSGKIPSSIGNISLLSILAMQGNMIEGSIPISLGNCRNLQELDLSCNQLTGVIPHEVVSLSFLSLGLNLAQNRLTGPLPPEVGNLFNLGRMDISNNKLSGELPSTLDGCQVLEFLNLQGNLFEGTIPLSLQGLKGIVVLDLSCNNLSGTIPESLGQFPFIRYLNLSFNRFEGKVPYSLGNGNISAFSISGNKDLCGGMKPLNLPACPKKIPMKPVRERLERKPSFVLILVAGITFILFMLLAQIRGVLYWTRSFKSKSTLESPLGNQYPRLSYAELLQATSGFSPVNLIAEGRYSSVYKGILNNGEQEVAVKVLKLQQHGAKKCFMAECEALRNIRHRNIVKVITSCSGIDFKGNDFKALVFELMPNGSLESWLHPSPSVLLESKNLNLIQRLNIAIDVASALDYLHRRCEIPVVHRDLKPSNILLDDELCGHVGDFGLARFLLATTNKGDSGLPRFLLARPNKSNRPQTRSIGAIGTIGYIALEYGMGRAASTQGDVYSFGILLLEMFTRKKPTNSMFRDNFNLHSYVEMALPDRVLEIVDPLILEQRNNESNRTGQSSSGNSGRLGECLASILRIGVTCSAQLPRERMDIEAVLMELHLIRNVFLGVGL</sequence>
<evidence type="ECO:0000256" key="20">
    <source>
        <dbReference type="ARBA" id="ARBA00047899"/>
    </source>
</evidence>